<proteinExistence type="predicted"/>
<feature type="transmembrane region" description="Helical" evidence="1">
    <location>
        <begin position="23"/>
        <end position="42"/>
    </location>
</feature>
<evidence type="ECO:0000256" key="1">
    <source>
        <dbReference type="SAM" id="Phobius"/>
    </source>
</evidence>
<dbReference type="Proteomes" id="UP000707206">
    <property type="component" value="Unassembled WGS sequence"/>
</dbReference>
<feature type="transmembrane region" description="Helical" evidence="1">
    <location>
        <begin position="133"/>
        <end position="150"/>
    </location>
</feature>
<protein>
    <submittedName>
        <fullName evidence="2">DUF4173 domain-containing protein</fullName>
    </submittedName>
</protein>
<accession>A0A967E534</accession>
<gene>
    <name evidence="2" type="ORF">FK220_002225</name>
</gene>
<name>A0A967E534_9FLAO</name>
<feature type="transmembrane region" description="Helical" evidence="1">
    <location>
        <begin position="301"/>
        <end position="321"/>
    </location>
</feature>
<evidence type="ECO:0000313" key="2">
    <source>
        <dbReference type="EMBL" id="NHF58140.1"/>
    </source>
</evidence>
<feature type="transmembrane region" description="Helical" evidence="1">
    <location>
        <begin position="54"/>
        <end position="81"/>
    </location>
</feature>
<dbReference type="Pfam" id="PF13687">
    <property type="entry name" value="DUF4153"/>
    <property type="match status" value="1"/>
</dbReference>
<comment type="caution">
    <text evidence="2">The sequence shown here is derived from an EMBL/GenBank/DDBJ whole genome shotgun (WGS) entry which is preliminary data.</text>
</comment>
<keyword evidence="1" id="KW-0812">Transmembrane</keyword>
<feature type="transmembrane region" description="Helical" evidence="1">
    <location>
        <begin position="170"/>
        <end position="188"/>
    </location>
</feature>
<feature type="transmembrane region" description="Helical" evidence="1">
    <location>
        <begin position="228"/>
        <end position="250"/>
    </location>
</feature>
<organism evidence="2 3">
    <name type="scientific">Pelagihabitans pacificus</name>
    <dbReference type="NCBI Taxonomy" id="2696054"/>
    <lineage>
        <taxon>Bacteria</taxon>
        <taxon>Pseudomonadati</taxon>
        <taxon>Bacteroidota</taxon>
        <taxon>Flavobacteriia</taxon>
        <taxon>Flavobacteriales</taxon>
        <taxon>Flavobacteriaceae</taxon>
        <taxon>Pelagihabitans</taxon>
    </lineage>
</organism>
<evidence type="ECO:0000313" key="3">
    <source>
        <dbReference type="Proteomes" id="UP000707206"/>
    </source>
</evidence>
<keyword evidence="1" id="KW-1133">Transmembrane helix</keyword>
<feature type="transmembrane region" description="Helical" evidence="1">
    <location>
        <begin position="270"/>
        <end position="289"/>
    </location>
</feature>
<feature type="transmembrane region" description="Helical" evidence="1">
    <location>
        <begin position="365"/>
        <end position="386"/>
    </location>
</feature>
<feature type="transmembrane region" description="Helical" evidence="1">
    <location>
        <begin position="93"/>
        <end position="113"/>
    </location>
</feature>
<feature type="transmembrane region" description="Helical" evidence="1">
    <location>
        <begin position="333"/>
        <end position="353"/>
    </location>
</feature>
<dbReference type="RefSeq" id="WP_152572645.1">
    <property type="nucleotide sequence ID" value="NZ_VIKU02000001.1"/>
</dbReference>
<keyword evidence="3" id="KW-1185">Reference proteome</keyword>
<reference evidence="2" key="1">
    <citation type="submission" date="2019-07" db="EMBL/GenBank/DDBJ databases">
        <authorList>
            <person name="De-Chao Zhang Q."/>
        </authorList>
    </citation>
    <scope>NUCLEOTIDE SEQUENCE</scope>
    <source>
        <strain evidence="2">TP-CH-4</strain>
    </source>
</reference>
<keyword evidence="1" id="KW-0472">Membrane</keyword>
<sequence>MNIHIKCLLSAIAFSLLFYSKSLGLNLFLISILVVVLVTTVSKARPPAWEFASAYIITSFFVFLNPTGFTIFVHFMAFLVFVGKSISKESSLYISWLLGVINMMVASLAHLTIHHGDAPKESKKLSPILWNRIKGGFAALLLLLVFGLLYKNANPVFGNLLERINLDFISFPWLFFTVLGYVVFLHLLRPYEALQLIEFDRSQGNVLEKPTELVLIGSKKELQSENTLGGMVFFALNLLLVFFLITDIIYLLQENVLTNSDYSKSVHQGVYALLFSILCAIGLILYFFRGNLNFYGGNRRIKALTFLWIGLNVVLVAFTAYKNYAYVEALGLTYKRIGVFVYLLLTLTGLLTAYIKVAKVRNFTFLVRTNIATVFGFLIISAAIPWNQTITHYNLGSIGNPDLEYLIHLGSNNSTALHRFLQEHPETIPPDSRKAIEEKYRSFVNEQYEKTWQEYSLDNLVNADSR</sequence>
<reference evidence="2" key="2">
    <citation type="submission" date="2020-03" db="EMBL/GenBank/DDBJ databases">
        <title>Flavobacteriaceae bacterium strain TP-CH-4, a member of the family Flavobacteriaceae isolated from a deep-sea seamount.</title>
        <authorList>
            <person name="Zhang D.-C."/>
        </authorList>
    </citation>
    <scope>NUCLEOTIDE SEQUENCE</scope>
    <source>
        <strain evidence="2">TP-CH-4</strain>
    </source>
</reference>
<dbReference type="InterPro" id="IPR025291">
    <property type="entry name" value="DUF4153"/>
</dbReference>
<dbReference type="AlphaFoldDB" id="A0A967E534"/>
<dbReference type="EMBL" id="VIKU02000001">
    <property type="protein sequence ID" value="NHF58140.1"/>
    <property type="molecule type" value="Genomic_DNA"/>
</dbReference>